<dbReference type="PANTHER" id="PTHR16305:SF35">
    <property type="entry name" value="TRANSCRIPTIONAL ACTIVATOR DOMAIN"/>
    <property type="match status" value="1"/>
</dbReference>
<evidence type="ECO:0000256" key="2">
    <source>
        <dbReference type="ARBA" id="ARBA00022840"/>
    </source>
</evidence>
<dbReference type="InterPro" id="IPR036388">
    <property type="entry name" value="WH-like_DNA-bd_sf"/>
</dbReference>
<dbReference type="PROSITE" id="PS00622">
    <property type="entry name" value="HTH_LUXR_1"/>
    <property type="match status" value="1"/>
</dbReference>
<dbReference type="GO" id="GO:0003677">
    <property type="term" value="F:DNA binding"/>
    <property type="evidence" value="ECO:0007669"/>
    <property type="project" value="InterPro"/>
</dbReference>
<keyword evidence="1" id="KW-0547">Nucleotide-binding</keyword>
<protein>
    <submittedName>
        <fullName evidence="4">AAA family ATPase</fullName>
    </submittedName>
</protein>
<dbReference type="InterPro" id="IPR011990">
    <property type="entry name" value="TPR-like_helical_dom_sf"/>
</dbReference>
<accession>A0A6I4WC74</accession>
<feature type="domain" description="HTH luxR-type" evidence="3">
    <location>
        <begin position="866"/>
        <end position="931"/>
    </location>
</feature>
<dbReference type="Gene3D" id="1.10.10.10">
    <property type="entry name" value="Winged helix-like DNA-binding domain superfamily/Winged helix DNA-binding domain"/>
    <property type="match status" value="1"/>
</dbReference>
<dbReference type="GO" id="GO:0005524">
    <property type="term" value="F:ATP binding"/>
    <property type="evidence" value="ECO:0007669"/>
    <property type="project" value="UniProtKB-KW"/>
</dbReference>
<dbReference type="CDD" id="cd06170">
    <property type="entry name" value="LuxR_C_like"/>
    <property type="match status" value="1"/>
</dbReference>
<dbReference type="Pfam" id="PF00196">
    <property type="entry name" value="GerE"/>
    <property type="match status" value="1"/>
</dbReference>
<evidence type="ECO:0000256" key="1">
    <source>
        <dbReference type="ARBA" id="ARBA00022741"/>
    </source>
</evidence>
<sequence length="931" mass="99314">MSAALDGLGGSRAQVVELVGDPGMGKTWLLNETAREAAARGIRVMHDRYTESRRNALLRTLAMALCPEGAPDLVDSLPRGTRDRLIELMGSPWVWGDPGEHENRHMLYQTMRILLSACSSDGLVVLLDDAHWADGGSVEMVEQLVHRPLAAPLLMVVAQRPRQASARLRGALAHGVEIGTVRRIELAPLTADQSAEVLGASADDAALRELHNESRGIPLYLRALAGERERGRVPEQQATLILDEIGHLDACEFRVISAAAVLGDESDLDTLTAVADIGLEGTRTALGGLTRRDLLRPIGDSSYFTFRHPLVRRLVYDRTERSWHAAAHRRAAEFLAGRGASAAQLAVHVERCISGPDSGDLAVLCAAADDALMSDPETAIRLLRTALRFQGEGRARIATMLRLAKALGVAGRLRESRDLLDETLRLIPADDDHDARVTTTAFYTLVVCLLGDYAKARSLLEGELTKLPADVPPRETTALIIAHGAIGAVDGVAPTCDQVKLARRLAALHEDRVAEVGALALGALCDAFQDDAEGAAHYATAAAALTDRLSDADLAAHPEYLGILGWAEALIGRAEDARRHLRRGTTIARKRCHVHLLPVLLVGEAALRMNAGRPGEARRLAAEAREVAERVNAEHVRGMALVLESLAAAWTGRPAEAVELGEEAERVLHERRFHWSAAAPVALAVAARLSGDPRRCMMLLLDAGGGGLNALPRGLRASALETLTAAALDIRRTGAAPVPAALTGEWAELARRAADAADAALRPGPRAHALTALAHARRADGDPGGALELYREAVRLFAAAGATHAQALAVTAQAACLAALGRRAEAEGAVLLAAELARRSGAAAVEEQVRRLDLDGVPAGADAPVTEDRLAVLTVREREIAERAGLGRKTREIAEELSLSPRTVDVHLTRIYRKLHITSRAALARMMAGVG</sequence>
<reference evidence="4 5" key="1">
    <citation type="submission" date="2019-12" db="EMBL/GenBank/DDBJ databases">
        <title>Nocardia macrotermitis sp. nov. and Nocardia aurantia sp. nov., isolated from the gut of the fungus growing-termite Macrotermes natalensis.</title>
        <authorList>
            <person name="Christine B."/>
            <person name="Rene B."/>
        </authorList>
    </citation>
    <scope>NUCLEOTIDE SEQUENCE [LARGE SCALE GENOMIC DNA]</scope>
    <source>
        <strain evidence="4 5">DSM 102126</strain>
    </source>
</reference>
<dbReference type="PROSITE" id="PS50043">
    <property type="entry name" value="HTH_LUXR_2"/>
    <property type="match status" value="1"/>
</dbReference>
<dbReference type="Proteomes" id="UP000431901">
    <property type="component" value="Unassembled WGS sequence"/>
</dbReference>
<name>A0A6I4WC74_9ACTN</name>
<proteinExistence type="predicted"/>
<dbReference type="InterPro" id="IPR000792">
    <property type="entry name" value="Tscrpt_reg_LuxR_C"/>
</dbReference>
<dbReference type="GO" id="GO:0006355">
    <property type="term" value="P:regulation of DNA-templated transcription"/>
    <property type="evidence" value="ECO:0007669"/>
    <property type="project" value="InterPro"/>
</dbReference>
<keyword evidence="2" id="KW-0067">ATP-binding</keyword>
<evidence type="ECO:0000313" key="4">
    <source>
        <dbReference type="EMBL" id="MXQ67191.1"/>
    </source>
</evidence>
<gene>
    <name evidence="4" type="ORF">GQ466_24545</name>
</gene>
<dbReference type="InterPro" id="IPR016032">
    <property type="entry name" value="Sig_transdc_resp-reg_C-effctor"/>
</dbReference>
<dbReference type="Gene3D" id="3.40.50.300">
    <property type="entry name" value="P-loop containing nucleotide triphosphate hydrolases"/>
    <property type="match status" value="1"/>
</dbReference>
<dbReference type="InterPro" id="IPR041664">
    <property type="entry name" value="AAA_16"/>
</dbReference>
<dbReference type="EMBL" id="WUTW01000006">
    <property type="protein sequence ID" value="MXQ67191.1"/>
    <property type="molecule type" value="Genomic_DNA"/>
</dbReference>
<dbReference type="Pfam" id="PF13191">
    <property type="entry name" value="AAA_16"/>
    <property type="match status" value="1"/>
</dbReference>
<dbReference type="GO" id="GO:0005737">
    <property type="term" value="C:cytoplasm"/>
    <property type="evidence" value="ECO:0007669"/>
    <property type="project" value="TreeGrafter"/>
</dbReference>
<dbReference type="SUPFAM" id="SSF52540">
    <property type="entry name" value="P-loop containing nucleoside triphosphate hydrolases"/>
    <property type="match status" value="1"/>
</dbReference>
<dbReference type="OrthoDB" id="4500249at2"/>
<dbReference type="Gene3D" id="1.25.40.10">
    <property type="entry name" value="Tetratricopeptide repeat domain"/>
    <property type="match status" value="1"/>
</dbReference>
<dbReference type="GO" id="GO:0004016">
    <property type="term" value="F:adenylate cyclase activity"/>
    <property type="evidence" value="ECO:0007669"/>
    <property type="project" value="TreeGrafter"/>
</dbReference>
<keyword evidence="5" id="KW-1185">Reference proteome</keyword>
<evidence type="ECO:0000259" key="3">
    <source>
        <dbReference type="PROSITE" id="PS50043"/>
    </source>
</evidence>
<dbReference type="SUPFAM" id="SSF46894">
    <property type="entry name" value="C-terminal effector domain of the bipartite response regulators"/>
    <property type="match status" value="1"/>
</dbReference>
<comment type="caution">
    <text evidence="4">The sequence shown here is derived from an EMBL/GenBank/DDBJ whole genome shotgun (WGS) entry which is preliminary data.</text>
</comment>
<dbReference type="SUPFAM" id="SSF48452">
    <property type="entry name" value="TPR-like"/>
    <property type="match status" value="3"/>
</dbReference>
<dbReference type="SMART" id="SM00382">
    <property type="entry name" value="AAA"/>
    <property type="match status" value="1"/>
</dbReference>
<dbReference type="InterPro" id="IPR027417">
    <property type="entry name" value="P-loop_NTPase"/>
</dbReference>
<dbReference type="InterPro" id="IPR003593">
    <property type="entry name" value="AAA+_ATPase"/>
</dbReference>
<dbReference type="PANTHER" id="PTHR16305">
    <property type="entry name" value="TESTICULAR SOLUBLE ADENYLYL CYCLASE"/>
    <property type="match status" value="1"/>
</dbReference>
<organism evidence="4 5">
    <name type="scientific">Actinomadura rayongensis</name>
    <dbReference type="NCBI Taxonomy" id="1429076"/>
    <lineage>
        <taxon>Bacteria</taxon>
        <taxon>Bacillati</taxon>
        <taxon>Actinomycetota</taxon>
        <taxon>Actinomycetes</taxon>
        <taxon>Streptosporangiales</taxon>
        <taxon>Thermomonosporaceae</taxon>
        <taxon>Actinomadura</taxon>
    </lineage>
</organism>
<dbReference type="PRINTS" id="PR00038">
    <property type="entry name" value="HTHLUXR"/>
</dbReference>
<evidence type="ECO:0000313" key="5">
    <source>
        <dbReference type="Proteomes" id="UP000431901"/>
    </source>
</evidence>
<dbReference type="SMART" id="SM00421">
    <property type="entry name" value="HTH_LUXR"/>
    <property type="match status" value="1"/>
</dbReference>
<dbReference type="AlphaFoldDB" id="A0A6I4WC74"/>